<dbReference type="EMBL" id="JAJSOW010000100">
    <property type="protein sequence ID" value="KAI9185506.1"/>
    <property type="molecule type" value="Genomic_DNA"/>
</dbReference>
<reference evidence="1" key="2">
    <citation type="submission" date="2023-02" db="EMBL/GenBank/DDBJ databases">
        <authorList>
            <person name="Swenson N.G."/>
            <person name="Wegrzyn J.L."/>
            <person name="Mcevoy S.L."/>
        </authorList>
    </citation>
    <scope>NUCLEOTIDE SEQUENCE</scope>
    <source>
        <strain evidence="1">91603</strain>
        <tissue evidence="1">Leaf</tissue>
    </source>
</reference>
<organism evidence="1 2">
    <name type="scientific">Acer negundo</name>
    <name type="common">Box elder</name>
    <dbReference type="NCBI Taxonomy" id="4023"/>
    <lineage>
        <taxon>Eukaryota</taxon>
        <taxon>Viridiplantae</taxon>
        <taxon>Streptophyta</taxon>
        <taxon>Embryophyta</taxon>
        <taxon>Tracheophyta</taxon>
        <taxon>Spermatophyta</taxon>
        <taxon>Magnoliopsida</taxon>
        <taxon>eudicotyledons</taxon>
        <taxon>Gunneridae</taxon>
        <taxon>Pentapetalae</taxon>
        <taxon>rosids</taxon>
        <taxon>malvids</taxon>
        <taxon>Sapindales</taxon>
        <taxon>Sapindaceae</taxon>
        <taxon>Hippocastanoideae</taxon>
        <taxon>Acereae</taxon>
        <taxon>Acer</taxon>
    </lineage>
</organism>
<proteinExistence type="predicted"/>
<protein>
    <submittedName>
        <fullName evidence="1">Uncharacterized protein</fullName>
    </submittedName>
</protein>
<evidence type="ECO:0000313" key="1">
    <source>
        <dbReference type="EMBL" id="KAI9185506.1"/>
    </source>
</evidence>
<dbReference type="AlphaFoldDB" id="A0AAD5NV42"/>
<accession>A0AAD5NV42</accession>
<comment type="caution">
    <text evidence="1">The sequence shown here is derived from an EMBL/GenBank/DDBJ whole genome shotgun (WGS) entry which is preliminary data.</text>
</comment>
<evidence type="ECO:0000313" key="2">
    <source>
        <dbReference type="Proteomes" id="UP001064489"/>
    </source>
</evidence>
<gene>
    <name evidence="1" type="ORF">LWI28_007976</name>
</gene>
<keyword evidence="2" id="KW-1185">Reference proteome</keyword>
<sequence>MRPTRLISNIRRYDMMISDVLSIPKICSFRSLTTKKVAVEVIFWEAVEDRSFKGFVQGTYMPTSDLPA</sequence>
<name>A0AAD5NV42_ACENE</name>
<dbReference type="Proteomes" id="UP001064489">
    <property type="component" value="Chromosome 3"/>
</dbReference>
<reference evidence="1" key="1">
    <citation type="journal article" date="2022" name="Plant J.">
        <title>Strategies of tolerance reflected in two North American maple genomes.</title>
        <authorList>
            <person name="McEvoy S.L."/>
            <person name="Sezen U.U."/>
            <person name="Trouern-Trend A."/>
            <person name="McMahon S.M."/>
            <person name="Schaberg P.G."/>
            <person name="Yang J."/>
            <person name="Wegrzyn J.L."/>
            <person name="Swenson N.G."/>
        </authorList>
    </citation>
    <scope>NUCLEOTIDE SEQUENCE</scope>
    <source>
        <strain evidence="1">91603</strain>
    </source>
</reference>